<sequence length="315" mass="33557">MNYWLSGGALAAALLLAGCGGADTDTSPTPMPTPTPTPTPTQSYTKFEALVGDQRYASACSVDELLIADGTPSLAGSATFGRDGGIFLSDTRKEYQISLPNVFGAIAIPLSGRTSATANLVSYETDIDARTRAYLTLERPLSLDYARRIHFRTLFSNNGHQDSRLNAYCILGVPTRTDDVPKAPLVRFTQFAIDGIIYDRRTSAIAQQYLVESGVATLSVDLSTGIIRTELTLEGRSTSGAITHVGPYQFSAGIDVNTAGFFGGLATVPNSEIGMLGGGFFGPQGAEFGYVFDYRHIDGTGSYDLVFKGTVVGRR</sequence>
<dbReference type="AlphaFoldDB" id="A0A7W6PUP8"/>
<feature type="signal peptide" evidence="1">
    <location>
        <begin position="1"/>
        <end position="22"/>
    </location>
</feature>
<evidence type="ECO:0000313" key="3">
    <source>
        <dbReference type="Proteomes" id="UP000590524"/>
    </source>
</evidence>
<dbReference type="Proteomes" id="UP000590524">
    <property type="component" value="Unassembled WGS sequence"/>
</dbReference>
<comment type="caution">
    <text evidence="2">The sequence shown here is derived from an EMBL/GenBank/DDBJ whole genome shotgun (WGS) entry which is preliminary data.</text>
</comment>
<dbReference type="RefSeq" id="WP_188081176.1">
    <property type="nucleotide sequence ID" value="NZ_JACIEU010000004.1"/>
</dbReference>
<gene>
    <name evidence="2" type="ORF">GGQ90_001070</name>
</gene>
<evidence type="ECO:0000256" key="1">
    <source>
        <dbReference type="SAM" id="SignalP"/>
    </source>
</evidence>
<keyword evidence="1" id="KW-0732">Signal</keyword>
<dbReference type="EMBL" id="JACIEU010000004">
    <property type="protein sequence ID" value="MBB4147299.1"/>
    <property type="molecule type" value="Genomic_DNA"/>
</dbReference>
<reference evidence="2 3" key="1">
    <citation type="submission" date="2020-08" db="EMBL/GenBank/DDBJ databases">
        <title>Genomic Encyclopedia of Type Strains, Phase IV (KMG-IV): sequencing the most valuable type-strain genomes for metagenomic binning, comparative biology and taxonomic classification.</title>
        <authorList>
            <person name="Goeker M."/>
        </authorList>
    </citation>
    <scope>NUCLEOTIDE SEQUENCE [LARGE SCALE GENOMIC DNA]</scope>
    <source>
        <strain evidence="2 3">DSM 19371</strain>
    </source>
</reference>
<proteinExistence type="predicted"/>
<organism evidence="2 3">
    <name type="scientific">Sphingobium scionense</name>
    <dbReference type="NCBI Taxonomy" id="1404341"/>
    <lineage>
        <taxon>Bacteria</taxon>
        <taxon>Pseudomonadati</taxon>
        <taxon>Pseudomonadota</taxon>
        <taxon>Alphaproteobacteria</taxon>
        <taxon>Sphingomonadales</taxon>
        <taxon>Sphingomonadaceae</taxon>
        <taxon>Sphingobium</taxon>
    </lineage>
</organism>
<protein>
    <recommendedName>
        <fullName evidence="4">Transferrin-binding protein B C-lobe/N-lobe beta barrel domain-containing protein</fullName>
    </recommendedName>
</protein>
<name>A0A7W6PUP8_9SPHN</name>
<keyword evidence="3" id="KW-1185">Reference proteome</keyword>
<accession>A0A7W6PUP8</accession>
<dbReference type="InterPro" id="IPR011250">
    <property type="entry name" value="OMP/PagP_B-barrel"/>
</dbReference>
<feature type="chain" id="PRO_5031080394" description="Transferrin-binding protein B C-lobe/N-lobe beta barrel domain-containing protein" evidence="1">
    <location>
        <begin position="23"/>
        <end position="315"/>
    </location>
</feature>
<evidence type="ECO:0008006" key="4">
    <source>
        <dbReference type="Google" id="ProtNLM"/>
    </source>
</evidence>
<evidence type="ECO:0000313" key="2">
    <source>
        <dbReference type="EMBL" id="MBB4147299.1"/>
    </source>
</evidence>
<dbReference type="SUPFAM" id="SSF56925">
    <property type="entry name" value="OMPA-like"/>
    <property type="match status" value="1"/>
</dbReference>
<dbReference type="Gene3D" id="2.40.160.90">
    <property type="match status" value="1"/>
</dbReference>